<gene>
    <name evidence="1" type="ORF">BN9_133030</name>
</gene>
<sequence>MGGADSLPSVGEDSPDRHLQKRLAELPQMLTDVHAQDVTTQLNEFRKLLSIERNPPIKEVI</sequence>
<dbReference type="AlphaFoldDB" id="A0A024FXD1"/>
<protein>
    <submittedName>
        <fullName evidence="1">Uncharacterized protein</fullName>
    </submittedName>
</protein>
<dbReference type="STRING" id="65357.A0A024FXD1"/>
<proteinExistence type="predicted"/>
<dbReference type="OrthoDB" id="29145at2759"/>
<reference evidence="1 2" key="1">
    <citation type="submission" date="2012-05" db="EMBL/GenBank/DDBJ databases">
        <title>Recombination and specialization in a pathogen metapopulation.</title>
        <authorList>
            <person name="Gardiner A."/>
            <person name="Kemen E."/>
            <person name="Schultz-Larsen T."/>
            <person name="MacLean D."/>
            <person name="Van Oosterhout C."/>
            <person name="Jones J.D.G."/>
        </authorList>
    </citation>
    <scope>NUCLEOTIDE SEQUENCE [LARGE SCALE GENOMIC DNA]</scope>
    <source>
        <strain evidence="1 2">Ac Nc2</strain>
    </source>
</reference>
<evidence type="ECO:0000313" key="2">
    <source>
        <dbReference type="Proteomes" id="UP000053237"/>
    </source>
</evidence>
<dbReference type="Proteomes" id="UP000053237">
    <property type="component" value="Unassembled WGS sequence"/>
</dbReference>
<evidence type="ECO:0000313" key="1">
    <source>
        <dbReference type="EMBL" id="CCI11681.1"/>
    </source>
</evidence>
<dbReference type="InParanoid" id="A0A024FXD1"/>
<keyword evidence="2" id="KW-1185">Reference proteome</keyword>
<name>A0A024FXD1_9STRA</name>
<dbReference type="EMBL" id="CAIX01001547">
    <property type="protein sequence ID" value="CCI11681.1"/>
    <property type="molecule type" value="Genomic_DNA"/>
</dbReference>
<organism evidence="1 2">
    <name type="scientific">Albugo candida</name>
    <dbReference type="NCBI Taxonomy" id="65357"/>
    <lineage>
        <taxon>Eukaryota</taxon>
        <taxon>Sar</taxon>
        <taxon>Stramenopiles</taxon>
        <taxon>Oomycota</taxon>
        <taxon>Peronosporomycetes</taxon>
        <taxon>Albuginales</taxon>
        <taxon>Albuginaceae</taxon>
        <taxon>Albugo</taxon>
    </lineage>
</organism>
<comment type="caution">
    <text evidence="1">The sequence shown here is derived from an EMBL/GenBank/DDBJ whole genome shotgun (WGS) entry which is preliminary data.</text>
</comment>
<accession>A0A024FXD1</accession>